<evidence type="ECO:0000256" key="1">
    <source>
        <dbReference type="SAM" id="MobiDB-lite"/>
    </source>
</evidence>
<protein>
    <submittedName>
        <fullName evidence="3">Uncharacterized protein</fullName>
    </submittedName>
</protein>
<keyword evidence="2" id="KW-0732">Signal</keyword>
<feature type="region of interest" description="Disordered" evidence="1">
    <location>
        <begin position="139"/>
        <end position="163"/>
    </location>
</feature>
<evidence type="ECO:0000313" key="3">
    <source>
        <dbReference type="EMBL" id="KAF2755920.1"/>
    </source>
</evidence>
<evidence type="ECO:0000313" key="4">
    <source>
        <dbReference type="Proteomes" id="UP000799437"/>
    </source>
</evidence>
<accession>A0A6A6W1V6</accession>
<feature type="chain" id="PRO_5025499387" evidence="2">
    <location>
        <begin position="33"/>
        <end position="163"/>
    </location>
</feature>
<name>A0A6A6W1V6_9PEZI</name>
<sequence>MLRHALLTGAGSPICWLHLQLSALAEIDVAVAIASQVEHSYPSQDTFRCGDHHSSYSQGSYALPESECYVHPLYPALNHTARTVLCYGALVLSDIVIYVHTGAVPFGGFYHVMWLTETPIHVGGRSAVETKSWLLCKTPGGPANQEPRRSVFSGVEQRLETQH</sequence>
<evidence type="ECO:0000256" key="2">
    <source>
        <dbReference type="SAM" id="SignalP"/>
    </source>
</evidence>
<organism evidence="3 4">
    <name type="scientific">Pseudovirgaria hyperparasitica</name>
    <dbReference type="NCBI Taxonomy" id="470096"/>
    <lineage>
        <taxon>Eukaryota</taxon>
        <taxon>Fungi</taxon>
        <taxon>Dikarya</taxon>
        <taxon>Ascomycota</taxon>
        <taxon>Pezizomycotina</taxon>
        <taxon>Dothideomycetes</taxon>
        <taxon>Dothideomycetes incertae sedis</taxon>
        <taxon>Acrospermales</taxon>
        <taxon>Acrospermaceae</taxon>
        <taxon>Pseudovirgaria</taxon>
    </lineage>
</organism>
<proteinExistence type="predicted"/>
<gene>
    <name evidence="3" type="ORF">EJ05DRAFT_539765</name>
</gene>
<dbReference type="EMBL" id="ML996576">
    <property type="protein sequence ID" value="KAF2755920.1"/>
    <property type="molecule type" value="Genomic_DNA"/>
</dbReference>
<feature type="signal peptide" evidence="2">
    <location>
        <begin position="1"/>
        <end position="32"/>
    </location>
</feature>
<dbReference type="AlphaFoldDB" id="A0A6A6W1V6"/>
<dbReference type="GeneID" id="54490597"/>
<reference evidence="3" key="1">
    <citation type="journal article" date="2020" name="Stud. Mycol.">
        <title>101 Dothideomycetes genomes: a test case for predicting lifestyles and emergence of pathogens.</title>
        <authorList>
            <person name="Haridas S."/>
            <person name="Albert R."/>
            <person name="Binder M."/>
            <person name="Bloem J."/>
            <person name="Labutti K."/>
            <person name="Salamov A."/>
            <person name="Andreopoulos B."/>
            <person name="Baker S."/>
            <person name="Barry K."/>
            <person name="Bills G."/>
            <person name="Bluhm B."/>
            <person name="Cannon C."/>
            <person name="Castanera R."/>
            <person name="Culley D."/>
            <person name="Daum C."/>
            <person name="Ezra D."/>
            <person name="Gonzalez J."/>
            <person name="Henrissat B."/>
            <person name="Kuo A."/>
            <person name="Liang C."/>
            <person name="Lipzen A."/>
            <person name="Lutzoni F."/>
            <person name="Magnuson J."/>
            <person name="Mondo S."/>
            <person name="Nolan M."/>
            <person name="Ohm R."/>
            <person name="Pangilinan J."/>
            <person name="Park H.-J."/>
            <person name="Ramirez L."/>
            <person name="Alfaro M."/>
            <person name="Sun H."/>
            <person name="Tritt A."/>
            <person name="Yoshinaga Y."/>
            <person name="Zwiers L.-H."/>
            <person name="Turgeon B."/>
            <person name="Goodwin S."/>
            <person name="Spatafora J."/>
            <person name="Crous P."/>
            <person name="Grigoriev I."/>
        </authorList>
    </citation>
    <scope>NUCLEOTIDE SEQUENCE</scope>
    <source>
        <strain evidence="3">CBS 121739</strain>
    </source>
</reference>
<dbReference type="Proteomes" id="UP000799437">
    <property type="component" value="Unassembled WGS sequence"/>
</dbReference>
<keyword evidence="4" id="KW-1185">Reference proteome</keyword>
<dbReference type="RefSeq" id="XP_033598371.1">
    <property type="nucleotide sequence ID" value="XM_033749543.1"/>
</dbReference>